<evidence type="ECO:0000259" key="2">
    <source>
        <dbReference type="Pfam" id="PF23281"/>
    </source>
</evidence>
<accession>A0AAD3DQT7</accession>
<organism evidence="3 4">
    <name type="scientific">Astrephomene gubernaculifera</name>
    <dbReference type="NCBI Taxonomy" id="47775"/>
    <lineage>
        <taxon>Eukaryota</taxon>
        <taxon>Viridiplantae</taxon>
        <taxon>Chlorophyta</taxon>
        <taxon>core chlorophytes</taxon>
        <taxon>Chlorophyceae</taxon>
        <taxon>CS clade</taxon>
        <taxon>Chlamydomonadales</taxon>
        <taxon>Astrephomenaceae</taxon>
        <taxon>Astrephomene</taxon>
    </lineage>
</organism>
<evidence type="ECO:0000256" key="1">
    <source>
        <dbReference type="SAM" id="MobiDB-lite"/>
    </source>
</evidence>
<feature type="domain" description="DAAF9 N-terminal" evidence="2">
    <location>
        <begin position="6"/>
        <end position="207"/>
    </location>
</feature>
<sequence>MAGYEFSSCQAALRIRRVQAFCKQQALDAVLLVPGVDGRFSVCNQAIAYLLEGRSNRDTIDVNKLDGQLDECSALITPDEVAFYVASPDLQQHLQDLLTPHVTNLRLLGPTASEAADMDMLEENKLASFVHLLRGCRRIGIPCGLAATTDSSSPSAADFGAVPRLPPLTAAQQVELERWPLLQAYGLEGVGRSGFFTMNFEVCDVLPGLQRQLYGRLDGRALAVVAGEAAGALRLHWEAMMQTLCGKAAGGRGSLAERQLAEPLSSYMAYGLLREVAGVEQAVMLPPRVIFGPRTSDDTATSGAATLMQCGYPLQQQQQQEEGSAAASAAAAAASAAAPTVSSSSSSSWELPLHFVAEAADPRSPLRVARTYFLSRGAVERDVFADPDEEAAEGFDFPDAAARCSARNPDLLLLLRGYSALVEAGRAAMRHFAEVEGATALSAKAEAQRVLTRRAEQLGLLGEAKDMAAGGEAGAGAAAAAAALASRLRFSLYQCDHANVVTAPAVRGSRQLKVLRLSLSGLVSRSGPLAGRELGGLVYGDTFIDIPQPPAPAPVPGTGAGAVGAGGGADGSGNGGGSSSSSGGSLLVLTEGVPLLAAVPAGGSEEELAARALRSLGRVVGGRAGARAARVASAASQRDQQRRAGAAAAAESQALAAKLRARRLGAAAVAEEEEEEEGEEEEADVEEDDEDEDEGAPAGRSAPRQPGAAAAAAAATAVPQQQQPADALGALLTLGGGEEAVLLTGAPACPALSGWLHCFSGGGVFVERASRATWVLLLAPRQQAGAAGGAGGGAVEAITVQQLPLPGAAVTGGGSGGGGGGLGEAVVFRGVAPACGLPPACHLTANTHLALPLAAMSPAARRLLMGSVLPAWQQTCRQAALAAAEAHDTPSAASYRKDMTAPNPFPSMELYAAHAYAIQSSTAGGSTKSWPALAAEDSLLEAALERLDAQELHGPLSGLDPAVEALLQLPLTPPPPTPPAPQPAPSPPYRTSTTITLIVGLPGADQAAVAAALSTMLEGGGGGEQGPAGAAAGGAGRAGGARVAMLPCAATPLSEADFTAALSAAAAAAMEPESGGAGGAAAGGTVQQQQQRHLIMCTASYLGLHAQLRMLAAAVGKAAAAAAAHAWRVGSVVVCCSADVAWEEPARGALAAGLLGQLAAGGLVDCVVVGGSEADKVSWLAQLLSRRLPGVPQLRASRPHLLRARSELLPDPRERAARLGARQAVAGRHWGPLRLEAEEEDGGLSGGGSGGGGGGGLLGPLHATRVAFQGPLDFGKLRSELAALGVPQSPASLPPLPLADPEASPAAARPGLVCVSGCVRLTRGSRPCELLGSRQTELRSREWWLAAGAGEVVLG</sequence>
<dbReference type="InterPro" id="IPR040342">
    <property type="entry name" value="DNAAF9"/>
</dbReference>
<feature type="non-terminal residue" evidence="3">
    <location>
        <position position="1"/>
    </location>
</feature>
<feature type="compositionally biased region" description="Gly residues" evidence="1">
    <location>
        <begin position="558"/>
        <end position="578"/>
    </location>
</feature>
<feature type="compositionally biased region" description="Pro residues" evidence="1">
    <location>
        <begin position="971"/>
        <end position="988"/>
    </location>
</feature>
<dbReference type="InterPro" id="IPR056498">
    <property type="entry name" value="DAAF9_N"/>
</dbReference>
<evidence type="ECO:0000313" key="3">
    <source>
        <dbReference type="EMBL" id="GFR45023.1"/>
    </source>
</evidence>
<dbReference type="EMBL" id="BMAR01000009">
    <property type="protein sequence ID" value="GFR45023.1"/>
    <property type="molecule type" value="Genomic_DNA"/>
</dbReference>
<protein>
    <recommendedName>
        <fullName evidence="2">DAAF9 N-terminal domain-containing protein</fullName>
    </recommendedName>
</protein>
<feature type="compositionally biased region" description="Acidic residues" evidence="1">
    <location>
        <begin position="670"/>
        <end position="695"/>
    </location>
</feature>
<feature type="region of interest" description="Disordered" evidence="1">
    <location>
        <begin position="666"/>
        <end position="721"/>
    </location>
</feature>
<dbReference type="PANTHER" id="PTHR33664">
    <property type="entry name" value="RCG26366"/>
    <property type="match status" value="1"/>
</dbReference>
<dbReference type="PANTHER" id="PTHR33664:SF1">
    <property type="entry name" value="DYNEIN AXONEMAL ASSEMBLY FACTOR 9"/>
    <property type="match status" value="1"/>
</dbReference>
<reference evidence="3 4" key="1">
    <citation type="journal article" date="2021" name="Sci. Rep.">
        <title>Genome sequencing of the multicellular alga Astrephomene provides insights into convergent evolution of germ-soma differentiation.</title>
        <authorList>
            <person name="Yamashita S."/>
            <person name="Yamamoto K."/>
            <person name="Matsuzaki R."/>
            <person name="Suzuki S."/>
            <person name="Yamaguchi H."/>
            <person name="Hirooka S."/>
            <person name="Minakuchi Y."/>
            <person name="Miyagishima S."/>
            <person name="Kawachi M."/>
            <person name="Toyoda A."/>
            <person name="Nozaki H."/>
        </authorList>
    </citation>
    <scope>NUCLEOTIDE SEQUENCE [LARGE SCALE GENOMIC DNA]</scope>
    <source>
        <strain evidence="3 4">NIES-4017</strain>
    </source>
</reference>
<name>A0AAD3DQT7_9CHLO</name>
<dbReference type="Proteomes" id="UP001054857">
    <property type="component" value="Unassembled WGS sequence"/>
</dbReference>
<comment type="caution">
    <text evidence="3">The sequence shown here is derived from an EMBL/GenBank/DDBJ whole genome shotgun (WGS) entry which is preliminary data.</text>
</comment>
<keyword evidence="4" id="KW-1185">Reference proteome</keyword>
<dbReference type="Pfam" id="PF23281">
    <property type="entry name" value="DAAF9_N"/>
    <property type="match status" value="1"/>
</dbReference>
<evidence type="ECO:0000313" key="4">
    <source>
        <dbReference type="Proteomes" id="UP001054857"/>
    </source>
</evidence>
<feature type="compositionally biased region" description="Low complexity" evidence="1">
    <location>
        <begin position="696"/>
        <end position="721"/>
    </location>
</feature>
<feature type="region of interest" description="Disordered" evidence="1">
    <location>
        <begin position="968"/>
        <end position="989"/>
    </location>
</feature>
<gene>
    <name evidence="3" type="ORF">Agub_g6334</name>
</gene>
<feature type="region of interest" description="Disordered" evidence="1">
    <location>
        <begin position="549"/>
        <end position="583"/>
    </location>
</feature>
<proteinExistence type="predicted"/>